<evidence type="ECO:0000256" key="7">
    <source>
        <dbReference type="ARBA" id="ARBA00022884"/>
    </source>
</evidence>
<dbReference type="PIRSF" id="PIRSF005814">
    <property type="entry name" value="MutS_YshD"/>
    <property type="match status" value="1"/>
</dbReference>
<dbReference type="HOGENOM" id="CLU_011252_2_1_0"/>
<dbReference type="SUPFAM" id="SSF48334">
    <property type="entry name" value="DNA repair protein MutS, domain III"/>
    <property type="match status" value="1"/>
</dbReference>
<dbReference type="GO" id="GO:0140664">
    <property type="term" value="F:ATP-dependent DNA damage sensor activity"/>
    <property type="evidence" value="ECO:0007669"/>
    <property type="project" value="InterPro"/>
</dbReference>
<keyword evidence="1 9" id="KW-0540">Nuclease</keyword>
<comment type="function">
    <text evidence="9">Endonuclease that is involved in the suppression of homologous recombination and thus may have a key role in the control of bacterial genetic diversity.</text>
</comment>
<feature type="coiled-coil region" evidence="10">
    <location>
        <begin position="503"/>
        <end position="580"/>
    </location>
</feature>
<feature type="region of interest" description="Disordered" evidence="11">
    <location>
        <begin position="601"/>
        <end position="621"/>
    </location>
</feature>
<comment type="function">
    <text evidence="9">Acts as a ribosome collision sensor, splitting the ribosome into its 2 subunits. Detects stalled/collided 70S ribosomes which it binds and splits by an ATP-hydrolysis driven conformational change. Acts upstream of the ribosome quality control system (RQC), a ribosome-associated complex that mediates the extraction of incompletely synthesized nascent chains from stalled ribosomes and their subsequent degradation. Probably generates substrates for RQC.</text>
</comment>
<keyword evidence="8 9" id="KW-0238">DNA-binding</keyword>
<dbReference type="GO" id="GO:0030983">
    <property type="term" value="F:mismatched DNA binding"/>
    <property type="evidence" value="ECO:0007669"/>
    <property type="project" value="InterPro"/>
</dbReference>
<accession>D7CTR3</accession>
<dbReference type="InterPro" id="IPR002625">
    <property type="entry name" value="Smr_dom"/>
</dbReference>
<dbReference type="GO" id="GO:0004519">
    <property type="term" value="F:endonuclease activity"/>
    <property type="evidence" value="ECO:0007669"/>
    <property type="project" value="UniProtKB-UniRule"/>
</dbReference>
<reference evidence="13 14" key="2">
    <citation type="journal article" date="2011" name="Stand. Genomic Sci.">
        <title>Complete genome sequence of Truepera radiovictrix type strain (RQ-24).</title>
        <authorList>
            <person name="Ivanova N."/>
            <person name="Rohde C."/>
            <person name="Munk C."/>
            <person name="Nolan M."/>
            <person name="Lucas S."/>
            <person name="Del Rio T.G."/>
            <person name="Tice H."/>
            <person name="Deshpande S."/>
            <person name="Cheng J.F."/>
            <person name="Tapia R."/>
            <person name="Han C."/>
            <person name="Goodwin L."/>
            <person name="Pitluck S."/>
            <person name="Liolios K."/>
            <person name="Mavromatis K."/>
            <person name="Mikhailova N."/>
            <person name="Pati A."/>
            <person name="Chen A."/>
            <person name="Palaniappan K."/>
            <person name="Land M."/>
            <person name="Hauser L."/>
            <person name="Chang Y.J."/>
            <person name="Jeffries C.D."/>
            <person name="Brambilla E."/>
            <person name="Rohde M."/>
            <person name="Goker M."/>
            <person name="Tindall B.J."/>
            <person name="Woyke T."/>
            <person name="Bristow J."/>
            <person name="Eisen J.A."/>
            <person name="Markowitz V."/>
            <person name="Hugenholtz P."/>
            <person name="Kyrpides N.C."/>
            <person name="Klenk H.P."/>
            <person name="Lapidus A."/>
        </authorList>
    </citation>
    <scope>NUCLEOTIDE SEQUENCE [LARGE SCALE GENOMIC DNA]</scope>
    <source>
        <strain evidence="14">DSM 17093 / CIP 108686 / LMG 22925 / RQ-24</strain>
    </source>
</reference>
<evidence type="ECO:0000256" key="2">
    <source>
        <dbReference type="ARBA" id="ARBA00022730"/>
    </source>
</evidence>
<dbReference type="InterPro" id="IPR045076">
    <property type="entry name" value="MutS"/>
</dbReference>
<dbReference type="Pfam" id="PF20297">
    <property type="entry name" value="MSSS"/>
    <property type="match status" value="1"/>
</dbReference>
<feature type="domain" description="Smr" evidence="12">
    <location>
        <begin position="689"/>
        <end position="764"/>
    </location>
</feature>
<dbReference type="InterPro" id="IPR005747">
    <property type="entry name" value="MutS2"/>
</dbReference>
<dbReference type="GO" id="GO:0006298">
    <property type="term" value="P:mismatch repair"/>
    <property type="evidence" value="ECO:0007669"/>
    <property type="project" value="InterPro"/>
</dbReference>
<evidence type="ECO:0000259" key="12">
    <source>
        <dbReference type="PROSITE" id="PS50828"/>
    </source>
</evidence>
<evidence type="ECO:0000256" key="4">
    <source>
        <dbReference type="ARBA" id="ARBA00022759"/>
    </source>
</evidence>
<dbReference type="RefSeq" id="WP_013178971.1">
    <property type="nucleotide sequence ID" value="NC_014221.1"/>
</dbReference>
<dbReference type="InterPro" id="IPR007696">
    <property type="entry name" value="DNA_mismatch_repair_MutS_core"/>
</dbReference>
<dbReference type="STRING" id="649638.Trad_2502"/>
<proteinExistence type="inferred from homology"/>
<evidence type="ECO:0000256" key="1">
    <source>
        <dbReference type="ARBA" id="ARBA00022722"/>
    </source>
</evidence>
<dbReference type="InterPro" id="IPR000432">
    <property type="entry name" value="DNA_mismatch_repair_MutS_C"/>
</dbReference>
<dbReference type="SMART" id="SM00463">
    <property type="entry name" value="SMR"/>
    <property type="match status" value="1"/>
</dbReference>
<dbReference type="SMART" id="SM00534">
    <property type="entry name" value="MUTSac"/>
    <property type="match status" value="1"/>
</dbReference>
<dbReference type="Pfam" id="PF01713">
    <property type="entry name" value="Smr"/>
    <property type="match status" value="1"/>
</dbReference>
<keyword evidence="10" id="KW-0175">Coiled coil</keyword>
<dbReference type="EMBL" id="CP002049">
    <property type="protein sequence ID" value="ADI15610.1"/>
    <property type="molecule type" value="Genomic_DNA"/>
</dbReference>
<dbReference type="SMART" id="SM00533">
    <property type="entry name" value="MUTSd"/>
    <property type="match status" value="1"/>
</dbReference>
<evidence type="ECO:0000256" key="5">
    <source>
        <dbReference type="ARBA" id="ARBA00022801"/>
    </source>
</evidence>
<dbReference type="SUPFAM" id="SSF160443">
    <property type="entry name" value="SMR domain-like"/>
    <property type="match status" value="1"/>
</dbReference>
<dbReference type="InterPro" id="IPR036063">
    <property type="entry name" value="Smr_dom_sf"/>
</dbReference>
<dbReference type="InterPro" id="IPR046893">
    <property type="entry name" value="MSSS"/>
</dbReference>
<keyword evidence="7 9" id="KW-0694">RNA-binding</keyword>
<reference evidence="14" key="1">
    <citation type="submission" date="2010-05" db="EMBL/GenBank/DDBJ databases">
        <title>The complete genome of Truepera radiovictris DSM 17093.</title>
        <authorList>
            <consortium name="US DOE Joint Genome Institute (JGI-PGF)"/>
            <person name="Lucas S."/>
            <person name="Copeland A."/>
            <person name="Lapidus A."/>
            <person name="Glavina del Rio T."/>
            <person name="Dalin E."/>
            <person name="Tice H."/>
            <person name="Bruce D."/>
            <person name="Goodwin L."/>
            <person name="Pitluck S."/>
            <person name="Kyrpides N."/>
            <person name="Mavromatis K."/>
            <person name="Ovchinnikova G."/>
            <person name="Munk A.C."/>
            <person name="Detter J.C."/>
            <person name="Han C."/>
            <person name="Tapia R."/>
            <person name="Land M."/>
            <person name="Hauser L."/>
            <person name="Markowitz V."/>
            <person name="Cheng J.-F."/>
            <person name="Hugenholtz P."/>
            <person name="Woyke T."/>
            <person name="Wu D."/>
            <person name="Tindall B."/>
            <person name="Pomrenke H.G."/>
            <person name="Brambilla E."/>
            <person name="Klenk H.-P."/>
            <person name="Eisen J.A."/>
        </authorList>
    </citation>
    <scope>NUCLEOTIDE SEQUENCE [LARGE SCALE GENOMIC DNA]</scope>
    <source>
        <strain evidence="14">DSM 17093 / CIP 108686 / LMG 22925 / RQ-24</strain>
    </source>
</reference>
<dbReference type="PROSITE" id="PS50828">
    <property type="entry name" value="SMR"/>
    <property type="match status" value="1"/>
</dbReference>
<comment type="subunit">
    <text evidence="9">Homodimer. Binds to stalled ribosomes, contacting rRNA.</text>
</comment>
<keyword evidence="3 9" id="KW-0547">Nucleotide-binding</keyword>
<dbReference type="KEGG" id="tra:Trad_2502"/>
<dbReference type="GO" id="GO:0043023">
    <property type="term" value="F:ribosomal large subunit binding"/>
    <property type="evidence" value="ECO:0007669"/>
    <property type="project" value="UniProtKB-UniRule"/>
</dbReference>
<dbReference type="Gene3D" id="3.40.50.300">
    <property type="entry name" value="P-loop containing nucleotide triphosphate hydrolases"/>
    <property type="match status" value="1"/>
</dbReference>
<dbReference type="EC" id="3.1.-.-" evidence="9"/>
<evidence type="ECO:0000256" key="8">
    <source>
        <dbReference type="ARBA" id="ARBA00023125"/>
    </source>
</evidence>
<dbReference type="PANTHER" id="PTHR48466:SF2">
    <property type="entry name" value="OS10G0509000 PROTEIN"/>
    <property type="match status" value="1"/>
</dbReference>
<keyword evidence="5 9" id="KW-0378">Hydrolase</keyword>
<dbReference type="FunFam" id="3.30.1370.110:FF:000004">
    <property type="entry name" value="Endonuclease MutS2"/>
    <property type="match status" value="1"/>
</dbReference>
<evidence type="ECO:0000313" key="14">
    <source>
        <dbReference type="Proteomes" id="UP000000379"/>
    </source>
</evidence>
<dbReference type="FunFam" id="3.40.50.300:FF:000830">
    <property type="entry name" value="Endonuclease MutS2"/>
    <property type="match status" value="1"/>
</dbReference>
<dbReference type="EC" id="3.6.4.-" evidence="9"/>
<dbReference type="OrthoDB" id="9808166at2"/>
<evidence type="ECO:0000256" key="6">
    <source>
        <dbReference type="ARBA" id="ARBA00022840"/>
    </source>
</evidence>
<dbReference type="HAMAP" id="MF_00092">
    <property type="entry name" value="MutS2"/>
    <property type="match status" value="1"/>
</dbReference>
<sequence length="765" mass="82729">MNVTATTLHKLDFPRVQGALAARAASPLGVERALAVSPTLEPAAAERAWARVSEALSGPELSLGGVSDIRPLIARIKEGQVLEGLELLEIAYTMDAAGTIKRAVLASERPALAELAARLGSFSGALRLVREQLDPDGRVRDDATPKLREIRRRLNPLRGRIRERLQELLGRYADYVQEGLITLRRDRYVIPVRASAQSRVPGIVLDTSDSGATVFIEPQSVVPLNNELALLEFEERDEVRRILVALGQRLAFEPALEGTLEALAELDVVAASARLAKDWRLTKPSFDTSGAVRLTRARHPLVDGCVPNTLELDAERRLLIVTGPNAGGKTVLLKTLGLAAVMARSGLFVAAETATLPPFRALLTDIGDEQSIEASLSTYAGHLRNLRAIVEAAAPDVLVLVDELGSGTDPDEGAALSQAIVERLLESGARGLINTHLAPLKVFASQTPGVQNAAMSFDVGALSPRFELMVGQPGRSYALAIAERLGLPEALLARAHDILGPEGAALETLLQTLERQREALQAERDELAAAREVAAREAAVLREQIERLREREGEVLAAAAARADELLQETLQRAKELKRTATTDPEARPRALSELQRLRKEVQARTPHRTPKAKGPAPKPALAPGATVFVEAYGAKGQVLELRGDDVVVQLGLLKVTVPKSGVRLDRAPKPQRGAGGGYSAPARFESELNIRGERVEAALDKLRDFLLEAHALKAERVRILHGKGTGTLRDVVRSFLKDDKRVERFEDAPPYEGGHGVTVAHLRR</sequence>
<dbReference type="AlphaFoldDB" id="D7CTR3"/>
<evidence type="ECO:0000256" key="9">
    <source>
        <dbReference type="HAMAP-Rule" id="MF_00092"/>
    </source>
</evidence>
<dbReference type="Pfam" id="PF00488">
    <property type="entry name" value="MutS_V"/>
    <property type="match status" value="1"/>
</dbReference>
<keyword evidence="4 9" id="KW-0255">Endonuclease</keyword>
<dbReference type="GO" id="GO:0005524">
    <property type="term" value="F:ATP binding"/>
    <property type="evidence" value="ECO:0007669"/>
    <property type="project" value="UniProtKB-UniRule"/>
</dbReference>
<dbReference type="NCBIfam" id="TIGR01069">
    <property type="entry name" value="mutS2"/>
    <property type="match status" value="1"/>
</dbReference>
<evidence type="ECO:0000256" key="3">
    <source>
        <dbReference type="ARBA" id="ARBA00022741"/>
    </source>
</evidence>
<keyword evidence="6 9" id="KW-0067">ATP-binding</keyword>
<evidence type="ECO:0000256" key="11">
    <source>
        <dbReference type="SAM" id="MobiDB-lite"/>
    </source>
</evidence>
<dbReference type="PANTHER" id="PTHR48466">
    <property type="entry name" value="OS10G0509000 PROTEIN-RELATED"/>
    <property type="match status" value="1"/>
</dbReference>
<keyword evidence="14" id="KW-1185">Reference proteome</keyword>
<dbReference type="GO" id="GO:0072344">
    <property type="term" value="P:rescue of stalled ribosome"/>
    <property type="evidence" value="ECO:0007669"/>
    <property type="project" value="UniProtKB-UniRule"/>
</dbReference>
<dbReference type="GO" id="GO:0016887">
    <property type="term" value="F:ATP hydrolysis activity"/>
    <property type="evidence" value="ECO:0007669"/>
    <property type="project" value="InterPro"/>
</dbReference>
<dbReference type="SUPFAM" id="SSF52540">
    <property type="entry name" value="P-loop containing nucleoside triphosphate hydrolases"/>
    <property type="match status" value="1"/>
</dbReference>
<comment type="similarity">
    <text evidence="9">Belongs to the DNA mismatch repair MutS family. MutS2 subfamily.</text>
</comment>
<name>D7CTR3_TRURR</name>
<dbReference type="InterPro" id="IPR027417">
    <property type="entry name" value="P-loop_NTPase"/>
</dbReference>
<dbReference type="Gene3D" id="3.30.1370.110">
    <property type="match status" value="1"/>
</dbReference>
<dbReference type="eggNOG" id="COG1193">
    <property type="taxonomic scope" value="Bacteria"/>
</dbReference>
<dbReference type="Proteomes" id="UP000000379">
    <property type="component" value="Chromosome"/>
</dbReference>
<keyword evidence="2 9" id="KW-0699">rRNA-binding</keyword>
<gene>
    <name evidence="9" type="primary">mutS2</name>
    <name evidence="9" type="synonym">rqcU</name>
    <name evidence="13" type="ordered locus">Trad_2502</name>
</gene>
<evidence type="ECO:0000313" key="13">
    <source>
        <dbReference type="EMBL" id="ADI15610.1"/>
    </source>
</evidence>
<dbReference type="GO" id="GO:0045910">
    <property type="term" value="P:negative regulation of DNA recombination"/>
    <property type="evidence" value="ECO:0007669"/>
    <property type="project" value="InterPro"/>
</dbReference>
<feature type="binding site" evidence="9">
    <location>
        <begin position="323"/>
        <end position="330"/>
    </location>
    <ligand>
        <name>ATP</name>
        <dbReference type="ChEBI" id="CHEBI:30616"/>
    </ligand>
</feature>
<dbReference type="InterPro" id="IPR036187">
    <property type="entry name" value="DNA_mismatch_repair_MutS_sf"/>
</dbReference>
<dbReference type="GO" id="GO:0019843">
    <property type="term" value="F:rRNA binding"/>
    <property type="evidence" value="ECO:0007669"/>
    <property type="project" value="UniProtKB-UniRule"/>
</dbReference>
<organism evidence="13 14">
    <name type="scientific">Truepera radiovictrix (strain DSM 17093 / CIP 108686 / LMG 22925 / RQ-24)</name>
    <dbReference type="NCBI Taxonomy" id="649638"/>
    <lineage>
        <taxon>Bacteria</taxon>
        <taxon>Thermotogati</taxon>
        <taxon>Deinococcota</taxon>
        <taxon>Deinococci</taxon>
        <taxon>Trueperales</taxon>
        <taxon>Trueperaceae</taxon>
        <taxon>Truepera</taxon>
    </lineage>
</organism>
<protein>
    <recommendedName>
        <fullName evidence="9">Endonuclease MutS2</fullName>
        <ecNumber evidence="9">3.1.-.-</ecNumber>
    </recommendedName>
    <alternativeName>
        <fullName evidence="9">Ribosome-associated protein quality control-upstream factor</fullName>
        <shortName evidence="9">RQC-upstream factor</shortName>
        <shortName evidence="9">RqcU</shortName>
        <ecNumber evidence="9">3.6.4.-</ecNumber>
    </alternativeName>
</protein>
<evidence type="ECO:0000256" key="10">
    <source>
        <dbReference type="SAM" id="Coils"/>
    </source>
</evidence>